<name>A0A9D1WD36_9GAMM</name>
<evidence type="ECO:0000256" key="8">
    <source>
        <dbReference type="ARBA" id="ARBA00024235"/>
    </source>
</evidence>
<reference evidence="11" key="2">
    <citation type="submission" date="2021-04" db="EMBL/GenBank/DDBJ databases">
        <authorList>
            <person name="Gilroy R."/>
        </authorList>
    </citation>
    <scope>NUCLEOTIDE SEQUENCE</scope>
    <source>
        <strain evidence="11">USASDec5-558</strain>
    </source>
</reference>
<dbReference type="Proteomes" id="UP000886829">
    <property type="component" value="Unassembled WGS sequence"/>
</dbReference>
<evidence type="ECO:0000256" key="6">
    <source>
        <dbReference type="ARBA" id="ARBA00023186"/>
    </source>
</evidence>
<proteinExistence type="inferred from homology"/>
<dbReference type="SUPFAM" id="SSF48452">
    <property type="entry name" value="TPR-like"/>
    <property type="match status" value="1"/>
</dbReference>
<organism evidence="11 12">
    <name type="scientific">Candidatus Anaerobiospirillum pullistercoris</name>
    <dbReference type="NCBI Taxonomy" id="2838452"/>
    <lineage>
        <taxon>Bacteria</taxon>
        <taxon>Pseudomonadati</taxon>
        <taxon>Pseudomonadota</taxon>
        <taxon>Gammaproteobacteria</taxon>
        <taxon>Aeromonadales</taxon>
        <taxon>Succinivibrionaceae</taxon>
        <taxon>Anaerobiospirillum</taxon>
    </lineage>
</organism>
<keyword evidence="2" id="KW-1003">Cell membrane</keyword>
<evidence type="ECO:0000256" key="2">
    <source>
        <dbReference type="ARBA" id="ARBA00022475"/>
    </source>
</evidence>
<reference evidence="11" key="1">
    <citation type="journal article" date="2021" name="PeerJ">
        <title>Extensive microbial diversity within the chicken gut microbiome revealed by metagenomics and culture.</title>
        <authorList>
            <person name="Gilroy R."/>
            <person name="Ravi A."/>
            <person name="Getino M."/>
            <person name="Pursley I."/>
            <person name="Horton D.L."/>
            <person name="Alikhan N.F."/>
            <person name="Baker D."/>
            <person name="Gharbi K."/>
            <person name="Hall N."/>
            <person name="Watson M."/>
            <person name="Adriaenssens E.M."/>
            <person name="Foster-Nyarko E."/>
            <person name="Jarju S."/>
            <person name="Secka A."/>
            <person name="Antonio M."/>
            <person name="Oren A."/>
            <person name="Chaudhuri R.R."/>
            <person name="La Ragione R."/>
            <person name="Hildebrand F."/>
            <person name="Pallen M.J."/>
        </authorList>
    </citation>
    <scope>NUCLEOTIDE SEQUENCE</scope>
    <source>
        <strain evidence="11">USASDec5-558</strain>
    </source>
</reference>
<comment type="similarity">
    <text evidence="7">Belongs to the YfgM family.</text>
</comment>
<accession>A0A9D1WD36</accession>
<dbReference type="Pfam" id="PF09976">
    <property type="entry name" value="TPR_21"/>
    <property type="match status" value="1"/>
</dbReference>
<keyword evidence="4" id="KW-1133">Transmembrane helix</keyword>
<dbReference type="GO" id="GO:0005886">
    <property type="term" value="C:plasma membrane"/>
    <property type="evidence" value="ECO:0007669"/>
    <property type="project" value="UniProtKB-SubCell"/>
</dbReference>
<evidence type="ECO:0000256" key="3">
    <source>
        <dbReference type="ARBA" id="ARBA00022692"/>
    </source>
</evidence>
<dbReference type="InterPro" id="IPR018704">
    <property type="entry name" value="SecYEG/CpoB_TPR"/>
</dbReference>
<feature type="coiled-coil region" evidence="9">
    <location>
        <begin position="214"/>
        <end position="241"/>
    </location>
</feature>
<comment type="subcellular location">
    <subcellularLocation>
        <location evidence="1">Cell membrane</location>
        <topology evidence="1">Single-pass type II membrane protein</topology>
    </subcellularLocation>
</comment>
<sequence length="242" mass="27144">MDILTDEHEREEAVRKWWHEHWKPIALGVAIALLGLVAVRQYQAYDLSQKQETAFEVYQLQNQLLSRGNAALGDAQKFLDEHDDIYGAILALNMANVVLQANNYTEAERYIDFAKDNGSELMQPQISIVEARLQAQNAQYDQALATLDSITSDAYKAEILEVRGDIFMAQDKTDEAHDAYLQAINLLKDAKLQISPMLQMKFDNVIQPGDTPAYKIMAEQAQEAAATLQQASQEAAAAEENQ</sequence>
<dbReference type="PANTHER" id="PTHR38035">
    <property type="entry name" value="UPF0070 PROTEIN YFGM"/>
    <property type="match status" value="1"/>
</dbReference>
<evidence type="ECO:0000256" key="4">
    <source>
        <dbReference type="ARBA" id="ARBA00022989"/>
    </source>
</evidence>
<feature type="domain" description="Ancillary SecYEG translocon subunit/Cell division coordinator CpoB TPR" evidence="10">
    <location>
        <begin position="15"/>
        <end position="205"/>
    </location>
</feature>
<keyword evidence="5" id="KW-0472">Membrane</keyword>
<evidence type="ECO:0000313" key="11">
    <source>
        <dbReference type="EMBL" id="HIX56850.1"/>
    </source>
</evidence>
<dbReference type="AlphaFoldDB" id="A0A9D1WD36"/>
<gene>
    <name evidence="11" type="ORF">H9850_05205</name>
</gene>
<evidence type="ECO:0000256" key="9">
    <source>
        <dbReference type="SAM" id="Coils"/>
    </source>
</evidence>
<comment type="caution">
    <text evidence="11">The sequence shown here is derived from an EMBL/GenBank/DDBJ whole genome shotgun (WGS) entry which is preliminary data.</text>
</comment>
<dbReference type="InterPro" id="IPR011990">
    <property type="entry name" value="TPR-like_helical_dom_sf"/>
</dbReference>
<keyword evidence="3" id="KW-0812">Transmembrane</keyword>
<evidence type="ECO:0000259" key="10">
    <source>
        <dbReference type="Pfam" id="PF09976"/>
    </source>
</evidence>
<evidence type="ECO:0000256" key="5">
    <source>
        <dbReference type="ARBA" id="ARBA00023136"/>
    </source>
</evidence>
<dbReference type="EMBL" id="DXEV01000099">
    <property type="protein sequence ID" value="HIX56850.1"/>
    <property type="molecule type" value="Genomic_DNA"/>
</dbReference>
<evidence type="ECO:0000313" key="12">
    <source>
        <dbReference type="Proteomes" id="UP000886829"/>
    </source>
</evidence>
<keyword evidence="6" id="KW-0143">Chaperone</keyword>
<dbReference type="InterPro" id="IPR026039">
    <property type="entry name" value="YfgM"/>
</dbReference>
<keyword evidence="9" id="KW-0175">Coiled coil</keyword>
<dbReference type="GO" id="GO:0044877">
    <property type="term" value="F:protein-containing complex binding"/>
    <property type="evidence" value="ECO:0007669"/>
    <property type="project" value="InterPro"/>
</dbReference>
<dbReference type="Gene3D" id="1.25.40.10">
    <property type="entry name" value="Tetratricopeptide repeat domain"/>
    <property type="match status" value="1"/>
</dbReference>
<evidence type="ECO:0000256" key="7">
    <source>
        <dbReference type="ARBA" id="ARBA00024197"/>
    </source>
</evidence>
<dbReference type="PANTHER" id="PTHR38035:SF1">
    <property type="entry name" value="ANCILLARY SECYEG TRANSLOCON SUBUNIT"/>
    <property type="match status" value="1"/>
</dbReference>
<evidence type="ECO:0000256" key="1">
    <source>
        <dbReference type="ARBA" id="ARBA00004401"/>
    </source>
</evidence>
<protein>
    <recommendedName>
        <fullName evidence="8">Ancillary SecYEG translocon subunit</fullName>
    </recommendedName>
</protein>